<keyword evidence="2" id="KW-1185">Reference proteome</keyword>
<proteinExistence type="predicted"/>
<dbReference type="Pfam" id="PF09756">
    <property type="entry name" value="DDRGK"/>
    <property type="match status" value="1"/>
</dbReference>
<dbReference type="InterPro" id="IPR019153">
    <property type="entry name" value="DDRGK_dom-contain"/>
</dbReference>
<organism evidence="2 3">
    <name type="scientific">Toxocara canis</name>
    <name type="common">Canine roundworm</name>
    <dbReference type="NCBI Taxonomy" id="6265"/>
    <lineage>
        <taxon>Eukaryota</taxon>
        <taxon>Metazoa</taxon>
        <taxon>Ecdysozoa</taxon>
        <taxon>Nematoda</taxon>
        <taxon>Chromadorea</taxon>
        <taxon>Rhabditida</taxon>
        <taxon>Spirurina</taxon>
        <taxon>Ascaridomorpha</taxon>
        <taxon>Ascaridoidea</taxon>
        <taxon>Toxocaridae</taxon>
        <taxon>Toxocara</taxon>
    </lineage>
</organism>
<dbReference type="WBParaSite" id="TCNE_0000527901-mRNA-1">
    <property type="protein sequence ID" value="TCNE_0000527901-mRNA-1"/>
    <property type="gene ID" value="TCNE_0000527901"/>
</dbReference>
<dbReference type="Proteomes" id="UP000050794">
    <property type="component" value="Unassembled WGS sequence"/>
</dbReference>
<sequence length="45" mass="5398">MKEAFEVAEEGFDVRDDEENENLMRQFVDYIKNAKVERRSITECL</sequence>
<evidence type="ECO:0000313" key="3">
    <source>
        <dbReference type="WBParaSite" id="TCNE_0000527901-mRNA-1"/>
    </source>
</evidence>
<dbReference type="AlphaFoldDB" id="A0A183U9V9"/>
<evidence type="ECO:0000313" key="1">
    <source>
        <dbReference type="EMBL" id="VDM34796.1"/>
    </source>
</evidence>
<evidence type="ECO:0000313" key="2">
    <source>
        <dbReference type="Proteomes" id="UP000050794"/>
    </source>
</evidence>
<name>A0A183U9V9_TOXCA</name>
<accession>A0A183U9V9</accession>
<reference evidence="3" key="1">
    <citation type="submission" date="2016-06" db="UniProtKB">
        <authorList>
            <consortium name="WormBaseParasite"/>
        </authorList>
    </citation>
    <scope>IDENTIFICATION</scope>
</reference>
<protein>
    <submittedName>
        <fullName evidence="3">EF-hand domain-containing protein</fullName>
    </submittedName>
</protein>
<reference evidence="1 2" key="2">
    <citation type="submission" date="2018-11" db="EMBL/GenBank/DDBJ databases">
        <authorList>
            <consortium name="Pathogen Informatics"/>
        </authorList>
    </citation>
    <scope>NUCLEOTIDE SEQUENCE [LARGE SCALE GENOMIC DNA]</scope>
</reference>
<gene>
    <name evidence="1" type="ORF">TCNE_LOCUS5279</name>
</gene>
<dbReference type="EMBL" id="UYWY01012541">
    <property type="protein sequence ID" value="VDM34796.1"/>
    <property type="molecule type" value="Genomic_DNA"/>
</dbReference>